<evidence type="ECO:0000313" key="6">
    <source>
        <dbReference type="Proteomes" id="UP000193719"/>
    </source>
</evidence>
<dbReference type="EMBL" id="MCFH01000064">
    <property type="protein sequence ID" value="ORX42472.1"/>
    <property type="molecule type" value="Genomic_DNA"/>
</dbReference>
<dbReference type="AlphaFoldDB" id="A0A1Y1UXQ4"/>
<keyword evidence="6" id="KW-1185">Reference proteome</keyword>
<dbReference type="Proteomes" id="UP000193719">
    <property type="component" value="Unassembled WGS sequence"/>
</dbReference>
<reference evidence="5 6" key="2">
    <citation type="submission" date="2016-08" db="EMBL/GenBank/DDBJ databases">
        <title>Pervasive Adenine N6-methylation of Active Genes in Fungi.</title>
        <authorList>
            <consortium name="DOE Joint Genome Institute"/>
            <person name="Mondo S.J."/>
            <person name="Dannebaum R.O."/>
            <person name="Kuo R.C."/>
            <person name="Labutti K."/>
            <person name="Haridas S."/>
            <person name="Kuo A."/>
            <person name="Salamov A."/>
            <person name="Ahrendt S.R."/>
            <person name="Lipzen A."/>
            <person name="Sullivan W."/>
            <person name="Andreopoulos W.B."/>
            <person name="Clum A."/>
            <person name="Lindquist E."/>
            <person name="Daum C."/>
            <person name="Ramamoorthy G.K."/>
            <person name="Gryganskyi A."/>
            <person name="Culley D."/>
            <person name="Magnuson J.K."/>
            <person name="James T.Y."/>
            <person name="O'Malley M.A."/>
            <person name="Stajich J.E."/>
            <person name="Spatafora J.W."/>
            <person name="Visel A."/>
            <person name="Grigoriev I.V."/>
        </authorList>
    </citation>
    <scope>NUCLEOTIDE SEQUENCE [LARGE SCALE GENOMIC DNA]</scope>
    <source>
        <strain evidence="6">finn</strain>
    </source>
</reference>
<dbReference type="Pfam" id="PF13855">
    <property type="entry name" value="LRR_8"/>
    <property type="match status" value="1"/>
</dbReference>
<keyword evidence="3" id="KW-0433">Leucine-rich repeat</keyword>
<dbReference type="OrthoDB" id="1687175at2759"/>
<dbReference type="InterPro" id="IPR001611">
    <property type="entry name" value="Leu-rich_rpt"/>
</dbReference>
<dbReference type="PANTHER" id="PTHR22710:SF2">
    <property type="entry name" value="X-RAY RADIATION RESISTANCE-ASSOCIATED PROTEIN 1"/>
    <property type="match status" value="1"/>
</dbReference>
<accession>A0A1Y1UXQ4</accession>
<proteinExistence type="predicted"/>
<protein>
    <submittedName>
        <fullName evidence="5">L domain-like protein</fullName>
    </submittedName>
</protein>
<dbReference type="GO" id="GO:0005737">
    <property type="term" value="C:cytoplasm"/>
    <property type="evidence" value="ECO:0007669"/>
    <property type="project" value="UniProtKB-SubCell"/>
</dbReference>
<evidence type="ECO:0000313" key="5">
    <source>
        <dbReference type="EMBL" id="ORX42472.1"/>
    </source>
</evidence>
<sequence length="764" mass="89496">MHYLIKTDKKKNQNKSIINLNLQFGDEKEHYNNDETVEDKLGIVIKKKNRKKGVTFKMKCDEDKKYMEISHLLDGYFMLNCSDKDSPENVFSLHIEDRNLEYVMEQDTVLFTNVEVIHAAENKLQMHYFKNFPKLKTLNLQCNGITRLESIEIIYNFHNLQYLDLSFNRISSSSLIVLSLLPNLVYLNIGYNELNVLPMNSDPDLSLIIQKIMDNYGKVGTEIAKQDLKNIKDKRNNIKKKESLDSNDEYIKEYNYALRVYAQMKRGNETIVEVKMSNGFKLLQILILENNNLENQEYLILLSKLPELHTLNINKNKFRSFICFYPSTSDTSKSNESSRVNTAYGMLGGKKYDGFKKLEELSFTFNCIDNLEALMGIIWLPKLKRVYLEGNPVMRKCRYKPIRKQQDEIWFDPIKILPSIYMISICDPIYLKEAEDILPTPSNTNSNFNITLLYNSKQKKKFNIAFTHKVKNDILDDPNLRRTVRREFKYTDNEIKNIVRNGHLPSLKDIKEMIKKRQNINEIDPYAVVAKSLMSIEKENQISNINNNSTKINKKDDNKNNITYIDVNNNKTFLTDVNIIENENKKFKEIELDNQIKDDNNETIINNNKLSNKNKGYNNMCDIDLFNIEEYFDSDIDSDSDDEELNLSVQESLRSLRHLLNCASVESYNDANYNKPTCNSKIRSKGWKLYRKEKTKKSKKKDDYSFDNIKKLMKTAESNLSIIEDNLDDILKSDASQRIIEKSKQLLKDTQEQYNAIYDQILKI</sequence>
<keyword evidence="4" id="KW-0677">Repeat</keyword>
<evidence type="ECO:0000256" key="1">
    <source>
        <dbReference type="ARBA" id="ARBA00004496"/>
    </source>
</evidence>
<dbReference type="SUPFAM" id="SSF52058">
    <property type="entry name" value="L domain-like"/>
    <property type="match status" value="1"/>
</dbReference>
<name>A0A1Y1UXQ4_9FUNG</name>
<evidence type="ECO:0000256" key="3">
    <source>
        <dbReference type="ARBA" id="ARBA00022614"/>
    </source>
</evidence>
<dbReference type="STRING" id="1754191.A0A1Y1UXQ4"/>
<keyword evidence="2" id="KW-0963">Cytoplasm</keyword>
<gene>
    <name evidence="5" type="ORF">BCR36DRAFT_416093</name>
</gene>
<dbReference type="Gene3D" id="3.80.10.10">
    <property type="entry name" value="Ribonuclease Inhibitor"/>
    <property type="match status" value="2"/>
</dbReference>
<evidence type="ECO:0000256" key="4">
    <source>
        <dbReference type="ARBA" id="ARBA00022737"/>
    </source>
</evidence>
<organism evidence="5 6">
    <name type="scientific">Piromyces finnis</name>
    <dbReference type="NCBI Taxonomy" id="1754191"/>
    <lineage>
        <taxon>Eukaryota</taxon>
        <taxon>Fungi</taxon>
        <taxon>Fungi incertae sedis</taxon>
        <taxon>Chytridiomycota</taxon>
        <taxon>Chytridiomycota incertae sedis</taxon>
        <taxon>Neocallimastigomycetes</taxon>
        <taxon>Neocallimastigales</taxon>
        <taxon>Neocallimastigaceae</taxon>
        <taxon>Piromyces</taxon>
    </lineage>
</organism>
<dbReference type="GO" id="GO:0005634">
    <property type="term" value="C:nucleus"/>
    <property type="evidence" value="ECO:0007669"/>
    <property type="project" value="TreeGrafter"/>
</dbReference>
<evidence type="ECO:0000256" key="2">
    <source>
        <dbReference type="ARBA" id="ARBA00022490"/>
    </source>
</evidence>
<dbReference type="PROSITE" id="PS51450">
    <property type="entry name" value="LRR"/>
    <property type="match status" value="2"/>
</dbReference>
<comment type="caution">
    <text evidence="5">The sequence shown here is derived from an EMBL/GenBank/DDBJ whole genome shotgun (WGS) entry which is preliminary data.</text>
</comment>
<reference evidence="5 6" key="1">
    <citation type="submission" date="2016-08" db="EMBL/GenBank/DDBJ databases">
        <title>Genomes of anaerobic fungi encode conserved fungal cellulosomes for biomass hydrolysis.</title>
        <authorList>
            <consortium name="DOE Joint Genome Institute"/>
            <person name="Haitjema C.H."/>
            <person name="Gilmore S.P."/>
            <person name="Henske J.K."/>
            <person name="Solomon K.V."/>
            <person name="De Groot R."/>
            <person name="Kuo A."/>
            <person name="Mondo S.J."/>
            <person name="Salamov A.A."/>
            <person name="Labutti K."/>
            <person name="Zhao Z."/>
            <person name="Chiniquy J."/>
            <person name="Barry K."/>
            <person name="Brewer H.M."/>
            <person name="Purvine S.O."/>
            <person name="Wright A.T."/>
            <person name="Boxma B."/>
            <person name="Van Alen T."/>
            <person name="Hackstein J.H."/>
            <person name="Baker S.E."/>
            <person name="Grigoriev I.V."/>
            <person name="O'Malley M.A."/>
        </authorList>
    </citation>
    <scope>NUCLEOTIDE SEQUENCE [LARGE SCALE GENOMIC DNA]</scope>
    <source>
        <strain evidence="6">finn</strain>
    </source>
</reference>
<dbReference type="PANTHER" id="PTHR22710">
    <property type="entry name" value="X-RAY RADIATION RESISTANCE ASSOCIATED PROTEIN 1 XRRA1"/>
    <property type="match status" value="1"/>
</dbReference>
<dbReference type="InterPro" id="IPR032675">
    <property type="entry name" value="LRR_dom_sf"/>
</dbReference>
<comment type="subcellular location">
    <subcellularLocation>
        <location evidence="1">Cytoplasm</location>
    </subcellularLocation>
</comment>